<dbReference type="OrthoDB" id="9784461at2"/>
<evidence type="ECO:0000259" key="7">
    <source>
        <dbReference type="Pfam" id="PF22740"/>
    </source>
</evidence>
<dbReference type="GO" id="GO:0005525">
    <property type="term" value="F:GTP binding"/>
    <property type="evidence" value="ECO:0007669"/>
    <property type="project" value="UniProtKB-UniRule"/>
</dbReference>
<feature type="compositionally biased region" description="Basic and acidic residues" evidence="5">
    <location>
        <begin position="296"/>
        <end position="321"/>
    </location>
</feature>
<evidence type="ECO:0000256" key="2">
    <source>
        <dbReference type="ARBA" id="ARBA00022840"/>
    </source>
</evidence>
<feature type="region of interest" description="Disordered" evidence="5">
    <location>
        <begin position="296"/>
        <end position="331"/>
    </location>
</feature>
<dbReference type="EMBL" id="AMRV01000007">
    <property type="protein sequence ID" value="EMD82411.1"/>
    <property type="molecule type" value="Genomic_DNA"/>
</dbReference>
<name>M2TL80_9SPHN</name>
<evidence type="ECO:0000256" key="3">
    <source>
        <dbReference type="ARBA" id="ARBA00023134"/>
    </source>
</evidence>
<evidence type="ECO:0000259" key="6">
    <source>
        <dbReference type="Pfam" id="PF03668"/>
    </source>
</evidence>
<dbReference type="PATRIC" id="fig|1234595.3.peg.2134"/>
<dbReference type="SUPFAM" id="SSF52540">
    <property type="entry name" value="P-loop containing nucleoside triphosphate hydrolases"/>
    <property type="match status" value="1"/>
</dbReference>
<evidence type="ECO:0000256" key="4">
    <source>
        <dbReference type="HAMAP-Rule" id="MF_00636"/>
    </source>
</evidence>
<dbReference type="PANTHER" id="PTHR30448">
    <property type="entry name" value="RNASE ADAPTER PROTEIN RAPZ"/>
    <property type="match status" value="1"/>
</dbReference>
<dbReference type="GO" id="GO:0005524">
    <property type="term" value="F:ATP binding"/>
    <property type="evidence" value="ECO:0007669"/>
    <property type="project" value="UniProtKB-UniRule"/>
</dbReference>
<keyword evidence="3 4" id="KW-0342">GTP-binding</keyword>
<dbReference type="InterPro" id="IPR005337">
    <property type="entry name" value="RapZ-like"/>
</dbReference>
<evidence type="ECO:0000313" key="8">
    <source>
        <dbReference type="EMBL" id="EMD82411.1"/>
    </source>
</evidence>
<dbReference type="InterPro" id="IPR053931">
    <property type="entry name" value="RapZ_C"/>
</dbReference>
<comment type="caution">
    <text evidence="8">The sequence shown here is derived from an EMBL/GenBank/DDBJ whole genome shotgun (WGS) entry which is preliminary data.</text>
</comment>
<dbReference type="NCBIfam" id="NF003828">
    <property type="entry name" value="PRK05416.1"/>
    <property type="match status" value="1"/>
</dbReference>
<proteinExistence type="inferred from homology"/>
<dbReference type="PANTHER" id="PTHR30448:SF0">
    <property type="entry name" value="RNASE ADAPTER PROTEIN RAPZ"/>
    <property type="match status" value="1"/>
</dbReference>
<dbReference type="Pfam" id="PF22740">
    <property type="entry name" value="PapZ_C"/>
    <property type="match status" value="1"/>
</dbReference>
<dbReference type="InterPro" id="IPR053930">
    <property type="entry name" value="RapZ-like_N"/>
</dbReference>
<reference evidence="8 9" key="1">
    <citation type="journal article" date="2013" name="Genome Announc.">
        <title>Draft Genome Sequence of Strain JLT2015T, Belonging to the Family Sphingomonadaceae of the Alphaproteobacteria.</title>
        <authorList>
            <person name="Tang K."/>
            <person name="Liu K."/>
            <person name="Li S."/>
            <person name="Jiao N."/>
        </authorList>
    </citation>
    <scope>NUCLEOTIDE SEQUENCE [LARGE SCALE GENOMIC DNA]</scope>
    <source>
        <strain evidence="8 9">JLT2015</strain>
    </source>
</reference>
<sequence>MAQPLAPNLSSEGEARLPGLLVVTGLSGAGKSTALRALEDRGFETVDNLPLSLLTHLLETASHSRPLGARPIAVGIDTRTMSFDAEAVVAKLAALRDGGLNARLLFLDCTGGELIRRFSETRRRHPLAPDRPASDGIAREREILEPLRRAADTLIDTTGYSVHDLKAAMTSRFGRSGSGGLTLTLMSFGFSRGVPRDADMVFDMRFLQNPHWDDALRPQTGRDVPVGDFIARDPAFAPAFERIADLLTVLLPSYIREGKAYLTVAIGCTGGRHRSVYVTERLADHLRAAGAQPNVIHRDLPQRADSAERRSERADAEDKAGSETLTAGLSH</sequence>
<dbReference type="InterPro" id="IPR027417">
    <property type="entry name" value="P-loop_NTPase"/>
</dbReference>
<feature type="domain" description="RapZ-like N-terminal" evidence="6">
    <location>
        <begin position="20"/>
        <end position="174"/>
    </location>
</feature>
<feature type="binding site" evidence="4">
    <location>
        <begin position="25"/>
        <end position="32"/>
    </location>
    <ligand>
        <name>ATP</name>
        <dbReference type="ChEBI" id="CHEBI:30616"/>
    </ligand>
</feature>
<dbReference type="Proteomes" id="UP000011717">
    <property type="component" value="Unassembled WGS sequence"/>
</dbReference>
<dbReference type="Gene3D" id="3.40.50.300">
    <property type="entry name" value="P-loop containing nucleotide triphosphate hydrolases"/>
    <property type="match status" value="1"/>
</dbReference>
<dbReference type="PIRSF" id="PIRSF005052">
    <property type="entry name" value="P-loopkin"/>
    <property type="match status" value="1"/>
</dbReference>
<gene>
    <name evidence="8" type="ORF">C725_2132</name>
</gene>
<dbReference type="AlphaFoldDB" id="M2TL80"/>
<dbReference type="Pfam" id="PF03668">
    <property type="entry name" value="RapZ-like_N"/>
    <property type="match status" value="1"/>
</dbReference>
<evidence type="ECO:0000313" key="9">
    <source>
        <dbReference type="Proteomes" id="UP000011717"/>
    </source>
</evidence>
<protein>
    <submittedName>
        <fullName evidence="8">ATP-binding protein ManX</fullName>
    </submittedName>
</protein>
<evidence type="ECO:0000256" key="1">
    <source>
        <dbReference type="ARBA" id="ARBA00022741"/>
    </source>
</evidence>
<evidence type="ECO:0000256" key="5">
    <source>
        <dbReference type="SAM" id="MobiDB-lite"/>
    </source>
</evidence>
<keyword evidence="2 4" id="KW-0067">ATP-binding</keyword>
<keyword evidence="9" id="KW-1185">Reference proteome</keyword>
<feature type="binding site" evidence="4">
    <location>
        <begin position="77"/>
        <end position="80"/>
    </location>
    <ligand>
        <name>GTP</name>
        <dbReference type="ChEBI" id="CHEBI:37565"/>
    </ligand>
</feature>
<feature type="domain" description="RapZ C-terminal" evidence="7">
    <location>
        <begin position="182"/>
        <end position="300"/>
    </location>
</feature>
<keyword evidence="1 4" id="KW-0547">Nucleotide-binding</keyword>
<dbReference type="RefSeq" id="WP_008602675.1">
    <property type="nucleotide sequence ID" value="NZ_AMRV01000007.1"/>
</dbReference>
<accession>M2TL80</accession>
<organism evidence="8 9">
    <name type="scientific">Pacificimonas flava</name>
    <dbReference type="NCBI Taxonomy" id="1234595"/>
    <lineage>
        <taxon>Bacteria</taxon>
        <taxon>Pseudomonadati</taxon>
        <taxon>Pseudomonadota</taxon>
        <taxon>Alphaproteobacteria</taxon>
        <taxon>Sphingomonadales</taxon>
        <taxon>Sphingosinicellaceae</taxon>
        <taxon>Pacificimonas</taxon>
    </lineage>
</organism>
<dbReference type="HAMAP" id="MF_00636">
    <property type="entry name" value="RapZ_like"/>
    <property type="match status" value="1"/>
</dbReference>